<sequence length="430" mass="46087">METSKQQNVRKWMTVLIVAIAGGLITKLPYLRETYMEPLQQATGATKTQLGLIMSAYGIVNFICYFPGGVLADKFSSKKLIIISCVGTALAGLWYWTMPGFVWLVVIHAVFAITTVFTFWAAMVKSVNRLGGPEEQGRLFGTLEGGRGLIGTLVAFGSVAVFGMAVDDIGGMKNAILYYSILLIIAGILAAVFMENDAPQKSAAVQKNPLNMKDFMAVAKMPRVWLCGALGICNYSALIFHGYVTAYLSEAFGLSATVVANLSVVRTYFMMMVGAFVAGLISDKIGSRIKFIQYAFIGMAVFATAYVAIPAGAGAVPIIVANFVCYGLCLYSIKALYFSTIDEVLVPKKLAGTASGIISLVTYAPEIFLYVVSGNMVDRYTGTATPLQGYINCFIAMAILSAAGFVCGFVLLRLNKKAIAEAQTAETAEA</sequence>
<dbReference type="RefSeq" id="WP_109710099.1">
    <property type="nucleotide sequence ID" value="NZ_QGDS01000004.1"/>
</dbReference>
<dbReference type="AlphaFoldDB" id="A0A315ZYU0"/>
<dbReference type="InterPro" id="IPR036259">
    <property type="entry name" value="MFS_trans_sf"/>
</dbReference>
<dbReference type="OrthoDB" id="9773404at2"/>
<dbReference type="InterPro" id="IPR020846">
    <property type="entry name" value="MFS_dom"/>
</dbReference>
<keyword evidence="4 7" id="KW-0812">Transmembrane</keyword>
<keyword evidence="10" id="KW-1185">Reference proteome</keyword>
<evidence type="ECO:0000256" key="2">
    <source>
        <dbReference type="ARBA" id="ARBA00022448"/>
    </source>
</evidence>
<evidence type="ECO:0000256" key="7">
    <source>
        <dbReference type="SAM" id="Phobius"/>
    </source>
</evidence>
<dbReference type="GO" id="GO:0022857">
    <property type="term" value="F:transmembrane transporter activity"/>
    <property type="evidence" value="ECO:0007669"/>
    <property type="project" value="InterPro"/>
</dbReference>
<feature type="transmembrane region" description="Helical" evidence="7">
    <location>
        <begin position="224"/>
        <end position="244"/>
    </location>
</feature>
<feature type="transmembrane region" description="Helical" evidence="7">
    <location>
        <begin position="389"/>
        <end position="412"/>
    </location>
</feature>
<accession>A0A315ZYU0</accession>
<dbReference type="PROSITE" id="PS50850">
    <property type="entry name" value="MFS"/>
    <property type="match status" value="1"/>
</dbReference>
<feature type="transmembrane region" description="Helical" evidence="7">
    <location>
        <begin position="315"/>
        <end position="338"/>
    </location>
</feature>
<evidence type="ECO:0000256" key="4">
    <source>
        <dbReference type="ARBA" id="ARBA00022692"/>
    </source>
</evidence>
<name>A0A315ZYU0_9FIRM</name>
<proteinExistence type="predicted"/>
<evidence type="ECO:0000256" key="6">
    <source>
        <dbReference type="ARBA" id="ARBA00023136"/>
    </source>
</evidence>
<feature type="transmembrane region" description="Helical" evidence="7">
    <location>
        <begin position="176"/>
        <end position="194"/>
    </location>
</feature>
<evidence type="ECO:0000256" key="5">
    <source>
        <dbReference type="ARBA" id="ARBA00022989"/>
    </source>
</evidence>
<dbReference type="EMBL" id="UHJJ01000004">
    <property type="protein sequence ID" value="SUQ13827.1"/>
    <property type="molecule type" value="Genomic_DNA"/>
</dbReference>
<dbReference type="Gene3D" id="1.20.1250.20">
    <property type="entry name" value="MFS general substrate transporter like domains"/>
    <property type="match status" value="2"/>
</dbReference>
<feature type="transmembrane region" description="Helical" evidence="7">
    <location>
        <begin position="12"/>
        <end position="30"/>
    </location>
</feature>
<keyword evidence="3" id="KW-1003">Cell membrane</keyword>
<dbReference type="GO" id="GO:0005886">
    <property type="term" value="C:plasma membrane"/>
    <property type="evidence" value="ECO:0007669"/>
    <property type="project" value="UniProtKB-SubCell"/>
</dbReference>
<keyword evidence="2" id="KW-0813">Transport</keyword>
<reference evidence="10" key="1">
    <citation type="submission" date="2017-07" db="EMBL/GenBank/DDBJ databases">
        <authorList>
            <person name="Varghese N."/>
            <person name="Submissions S."/>
        </authorList>
    </citation>
    <scope>NUCLEOTIDE SEQUENCE [LARGE SCALE GENOMIC DNA]</scope>
    <source>
        <strain evidence="10">NLAE-zl-C134</strain>
    </source>
</reference>
<feature type="transmembrane region" description="Helical" evidence="7">
    <location>
        <begin position="256"/>
        <end position="279"/>
    </location>
</feature>
<feature type="transmembrane region" description="Helical" evidence="7">
    <location>
        <begin position="145"/>
        <end position="164"/>
    </location>
</feature>
<dbReference type="PANTHER" id="PTHR23517">
    <property type="entry name" value="RESISTANCE PROTEIN MDTM, PUTATIVE-RELATED-RELATED"/>
    <property type="match status" value="1"/>
</dbReference>
<protein>
    <submittedName>
        <fullName evidence="9">Sugar phosphate permease</fullName>
    </submittedName>
</protein>
<feature type="transmembrane region" description="Helical" evidence="7">
    <location>
        <begin position="80"/>
        <end position="96"/>
    </location>
</feature>
<gene>
    <name evidence="9" type="ORF">SAMN05216529_104138</name>
</gene>
<evidence type="ECO:0000259" key="8">
    <source>
        <dbReference type="PROSITE" id="PS50850"/>
    </source>
</evidence>
<keyword evidence="5 7" id="KW-1133">Transmembrane helix</keyword>
<feature type="transmembrane region" description="Helical" evidence="7">
    <location>
        <begin position="291"/>
        <end position="309"/>
    </location>
</feature>
<dbReference type="Pfam" id="PF07690">
    <property type="entry name" value="MFS_1"/>
    <property type="match status" value="1"/>
</dbReference>
<evidence type="ECO:0000256" key="1">
    <source>
        <dbReference type="ARBA" id="ARBA00004651"/>
    </source>
</evidence>
<keyword evidence="6 7" id="KW-0472">Membrane</keyword>
<dbReference type="Proteomes" id="UP000254051">
    <property type="component" value="Unassembled WGS sequence"/>
</dbReference>
<evidence type="ECO:0000313" key="9">
    <source>
        <dbReference type="EMBL" id="SUQ13827.1"/>
    </source>
</evidence>
<dbReference type="SUPFAM" id="SSF103473">
    <property type="entry name" value="MFS general substrate transporter"/>
    <property type="match status" value="1"/>
</dbReference>
<evidence type="ECO:0000256" key="3">
    <source>
        <dbReference type="ARBA" id="ARBA00022475"/>
    </source>
</evidence>
<evidence type="ECO:0000313" key="10">
    <source>
        <dbReference type="Proteomes" id="UP000254051"/>
    </source>
</evidence>
<feature type="domain" description="Major facilitator superfamily (MFS) profile" evidence="8">
    <location>
        <begin position="14"/>
        <end position="416"/>
    </location>
</feature>
<feature type="transmembrane region" description="Helical" evidence="7">
    <location>
        <begin position="350"/>
        <end position="369"/>
    </location>
</feature>
<dbReference type="InterPro" id="IPR011701">
    <property type="entry name" value="MFS"/>
</dbReference>
<comment type="subcellular location">
    <subcellularLocation>
        <location evidence="1">Cell membrane</location>
        <topology evidence="1">Multi-pass membrane protein</topology>
    </subcellularLocation>
</comment>
<dbReference type="InterPro" id="IPR050171">
    <property type="entry name" value="MFS_Transporters"/>
</dbReference>
<organism evidence="9 10">
    <name type="scientific">Faecalicatena contorta</name>
    <dbReference type="NCBI Taxonomy" id="39482"/>
    <lineage>
        <taxon>Bacteria</taxon>
        <taxon>Bacillati</taxon>
        <taxon>Bacillota</taxon>
        <taxon>Clostridia</taxon>
        <taxon>Lachnospirales</taxon>
        <taxon>Lachnospiraceae</taxon>
        <taxon>Faecalicatena</taxon>
    </lineage>
</organism>
<feature type="transmembrane region" description="Helical" evidence="7">
    <location>
        <begin position="102"/>
        <end position="124"/>
    </location>
</feature>
<dbReference type="CDD" id="cd06174">
    <property type="entry name" value="MFS"/>
    <property type="match status" value="1"/>
</dbReference>
<feature type="transmembrane region" description="Helical" evidence="7">
    <location>
        <begin position="50"/>
        <end position="68"/>
    </location>
</feature>